<evidence type="ECO:0000256" key="2">
    <source>
        <dbReference type="ARBA" id="ARBA00022771"/>
    </source>
</evidence>
<feature type="domain" description="Nuclear receptor" evidence="9">
    <location>
        <begin position="3"/>
        <end position="78"/>
    </location>
</feature>
<organism evidence="10">
    <name type="scientific">Oppiella nova</name>
    <dbReference type="NCBI Taxonomy" id="334625"/>
    <lineage>
        <taxon>Eukaryota</taxon>
        <taxon>Metazoa</taxon>
        <taxon>Ecdysozoa</taxon>
        <taxon>Arthropoda</taxon>
        <taxon>Chelicerata</taxon>
        <taxon>Arachnida</taxon>
        <taxon>Acari</taxon>
        <taxon>Acariformes</taxon>
        <taxon>Sarcoptiformes</taxon>
        <taxon>Oribatida</taxon>
        <taxon>Brachypylina</taxon>
        <taxon>Oppioidea</taxon>
        <taxon>Oppiidae</taxon>
        <taxon>Oppiella</taxon>
    </lineage>
</organism>
<keyword evidence="4" id="KW-0805">Transcription regulation</keyword>
<accession>A0A7R9MRU3</accession>
<dbReference type="SUPFAM" id="SSF57716">
    <property type="entry name" value="Glucocorticoid receptor-like (DNA-binding domain)"/>
    <property type="match status" value="1"/>
</dbReference>
<evidence type="ECO:0000256" key="7">
    <source>
        <dbReference type="ARBA" id="ARBA00023170"/>
    </source>
</evidence>
<reference evidence="10" key="1">
    <citation type="submission" date="2020-11" db="EMBL/GenBank/DDBJ databases">
        <authorList>
            <person name="Tran Van P."/>
        </authorList>
    </citation>
    <scope>NUCLEOTIDE SEQUENCE</scope>
</reference>
<keyword evidence="1" id="KW-0479">Metal-binding</keyword>
<dbReference type="Pfam" id="PF00105">
    <property type="entry name" value="zf-C4"/>
    <property type="match status" value="1"/>
</dbReference>
<sequence length="181" mass="21129">KVDKICDVCGDIALARNFGAIACESCKAFFRRTANKNIELECPSDGDCDIDVQSRALCQKCRLNKCLAIGMKKEFIRSDEENKLRKQLIRENKRKRKQLYERYKRMVSSTTDWPPNEQTLYDRNHEIYCQEIDNLIDSTLDISDDALNHEIMEIETYVTNGFNNILIQSLRQKSYQHPITP</sequence>
<dbReference type="InterPro" id="IPR050234">
    <property type="entry name" value="Nuclear_hormone_rcpt_NR1"/>
</dbReference>
<proteinExistence type="predicted"/>
<dbReference type="GO" id="GO:0008270">
    <property type="term" value="F:zinc ion binding"/>
    <property type="evidence" value="ECO:0007669"/>
    <property type="project" value="UniProtKB-KW"/>
</dbReference>
<dbReference type="PANTHER" id="PTHR24082:SF283">
    <property type="entry name" value="NUCLEAR HORMONE RECEPTOR HR96"/>
    <property type="match status" value="1"/>
</dbReference>
<dbReference type="EMBL" id="CAJPVJ010036140">
    <property type="protein sequence ID" value="CAG2181219.1"/>
    <property type="molecule type" value="Genomic_DNA"/>
</dbReference>
<keyword evidence="8" id="KW-0539">Nucleus</keyword>
<dbReference type="GO" id="GO:0000978">
    <property type="term" value="F:RNA polymerase II cis-regulatory region sequence-specific DNA binding"/>
    <property type="evidence" value="ECO:0007669"/>
    <property type="project" value="TreeGrafter"/>
</dbReference>
<evidence type="ECO:0000256" key="4">
    <source>
        <dbReference type="ARBA" id="ARBA00023015"/>
    </source>
</evidence>
<keyword evidence="7" id="KW-0675">Receptor</keyword>
<dbReference type="AlphaFoldDB" id="A0A7R9MRU3"/>
<evidence type="ECO:0000256" key="6">
    <source>
        <dbReference type="ARBA" id="ARBA00023163"/>
    </source>
</evidence>
<evidence type="ECO:0000259" key="9">
    <source>
        <dbReference type="PROSITE" id="PS51030"/>
    </source>
</evidence>
<dbReference type="PRINTS" id="PR00047">
    <property type="entry name" value="STROIDFINGER"/>
</dbReference>
<evidence type="ECO:0000313" key="10">
    <source>
        <dbReference type="EMBL" id="CAD7664082.1"/>
    </source>
</evidence>
<dbReference type="EMBL" id="OC950965">
    <property type="protein sequence ID" value="CAD7664082.1"/>
    <property type="molecule type" value="Genomic_DNA"/>
</dbReference>
<name>A0A7R9MRU3_9ACAR</name>
<keyword evidence="5" id="KW-0238">DNA-binding</keyword>
<feature type="non-terminal residue" evidence="10">
    <location>
        <position position="1"/>
    </location>
</feature>
<dbReference type="Gene3D" id="3.30.50.10">
    <property type="entry name" value="Erythroid Transcription Factor GATA-1, subunit A"/>
    <property type="match status" value="1"/>
</dbReference>
<dbReference type="SMART" id="SM00399">
    <property type="entry name" value="ZnF_C4"/>
    <property type="match status" value="1"/>
</dbReference>
<evidence type="ECO:0000256" key="3">
    <source>
        <dbReference type="ARBA" id="ARBA00022833"/>
    </source>
</evidence>
<dbReference type="OrthoDB" id="6159439at2759"/>
<protein>
    <recommendedName>
        <fullName evidence="9">Nuclear receptor domain-containing protein</fullName>
    </recommendedName>
</protein>
<keyword evidence="3" id="KW-0862">Zinc</keyword>
<dbReference type="InterPro" id="IPR013088">
    <property type="entry name" value="Znf_NHR/GATA"/>
</dbReference>
<keyword evidence="6" id="KW-0804">Transcription</keyword>
<evidence type="ECO:0000256" key="5">
    <source>
        <dbReference type="ARBA" id="ARBA00023125"/>
    </source>
</evidence>
<dbReference type="InterPro" id="IPR001628">
    <property type="entry name" value="Znf_hrmn_rcpt"/>
</dbReference>
<dbReference type="GO" id="GO:0030154">
    <property type="term" value="P:cell differentiation"/>
    <property type="evidence" value="ECO:0007669"/>
    <property type="project" value="TreeGrafter"/>
</dbReference>
<evidence type="ECO:0000256" key="1">
    <source>
        <dbReference type="ARBA" id="ARBA00022723"/>
    </source>
</evidence>
<dbReference type="PROSITE" id="PS51030">
    <property type="entry name" value="NUCLEAR_REC_DBD_2"/>
    <property type="match status" value="1"/>
</dbReference>
<dbReference type="PANTHER" id="PTHR24082">
    <property type="entry name" value="NUCLEAR HORMONE RECEPTOR"/>
    <property type="match status" value="1"/>
</dbReference>
<dbReference type="GO" id="GO:0004879">
    <property type="term" value="F:nuclear receptor activity"/>
    <property type="evidence" value="ECO:0007669"/>
    <property type="project" value="TreeGrafter"/>
</dbReference>
<dbReference type="GO" id="GO:0000122">
    <property type="term" value="P:negative regulation of transcription by RNA polymerase II"/>
    <property type="evidence" value="ECO:0007669"/>
    <property type="project" value="TreeGrafter"/>
</dbReference>
<evidence type="ECO:0000256" key="8">
    <source>
        <dbReference type="ARBA" id="ARBA00023242"/>
    </source>
</evidence>
<keyword evidence="11" id="KW-1185">Reference proteome</keyword>
<dbReference type="GO" id="GO:0045944">
    <property type="term" value="P:positive regulation of transcription by RNA polymerase II"/>
    <property type="evidence" value="ECO:0007669"/>
    <property type="project" value="TreeGrafter"/>
</dbReference>
<dbReference type="Proteomes" id="UP000728032">
    <property type="component" value="Unassembled WGS sequence"/>
</dbReference>
<evidence type="ECO:0000313" key="11">
    <source>
        <dbReference type="Proteomes" id="UP000728032"/>
    </source>
</evidence>
<gene>
    <name evidence="10" type="ORF">ONB1V03_LOCUS20640</name>
</gene>
<dbReference type="PROSITE" id="PS00031">
    <property type="entry name" value="NUCLEAR_REC_DBD_1"/>
    <property type="match status" value="1"/>
</dbReference>
<keyword evidence="2" id="KW-0863">Zinc-finger</keyword>
<feature type="non-terminal residue" evidence="10">
    <location>
        <position position="181"/>
    </location>
</feature>